<gene>
    <name evidence="13" type="ORF">SAMN02910417_01981</name>
</gene>
<keyword evidence="5 9" id="KW-1133">Transmembrane helix</keyword>
<sequence>MDPYDAIRLIIVILLIFLSAFFSSSETAFTTASNIRLRTLAADGNPKAQKALDLCNNIERLLSAILIGNNVVNLSASSLATTLGIHLFGSIGAGIATGALTIIVLIFGEIAPKNYATRNSEKIAMKYSGFFTAYSTVLRPIIFIITAIAMGFLKLFRADTASIDDVMTEEELKTIVDDSHENGMIEPEERQMIYNVFDFDDAQAKEIMVPRPDMDFVKLNDTYEEVIEIYRKNMHTRLPIYEDSTDNVIGILNIKDLLLIEDTNHFSIRDYIREAFFTFEHQTLDDLFAQMRKESAYIAIVLDEYGATAGMITLEDLLEEIVGEIRDEYDGDEKDDLEQIGEGEYLIQGVMNLEDLGKEIGIPLSSEDYDSIGGYLLEKLDHLPNEKDSLITDDGLFFRIEKMDKNRIDTIYMKLPKPPVTDKKSN</sequence>
<dbReference type="SMART" id="SM01091">
    <property type="entry name" value="CorC_HlyC"/>
    <property type="match status" value="1"/>
</dbReference>
<proteinExistence type="inferred from homology"/>
<dbReference type="CDD" id="cd04590">
    <property type="entry name" value="CBS_pair_CorC_HlyC_assoc"/>
    <property type="match status" value="1"/>
</dbReference>
<evidence type="ECO:0000256" key="9">
    <source>
        <dbReference type="PROSITE-ProRule" id="PRU01193"/>
    </source>
</evidence>
<evidence type="ECO:0000256" key="5">
    <source>
        <dbReference type="ARBA" id="ARBA00022989"/>
    </source>
</evidence>
<dbReference type="InterPro" id="IPR005170">
    <property type="entry name" value="Transptr-assoc_dom"/>
</dbReference>
<dbReference type="InterPro" id="IPR002550">
    <property type="entry name" value="CNNM"/>
</dbReference>
<feature type="domain" description="CBS" evidence="11">
    <location>
        <begin position="271"/>
        <end position="328"/>
    </location>
</feature>
<name>A0A1G6C1P7_EUBOX</name>
<dbReference type="Gene3D" id="3.10.580.10">
    <property type="entry name" value="CBS-domain"/>
    <property type="match status" value="1"/>
</dbReference>
<dbReference type="Pfam" id="PF03471">
    <property type="entry name" value="CorC_HlyC"/>
    <property type="match status" value="1"/>
</dbReference>
<feature type="transmembrane region" description="Helical" evidence="10">
    <location>
        <begin position="83"/>
        <end position="108"/>
    </location>
</feature>
<keyword evidence="14" id="KW-1185">Reference proteome</keyword>
<evidence type="ECO:0000313" key="13">
    <source>
        <dbReference type="EMBL" id="SDB26748.1"/>
    </source>
</evidence>
<dbReference type="OrthoDB" id="9798188at2"/>
<dbReference type="InterPro" id="IPR036318">
    <property type="entry name" value="FAD-bd_PCMH-like_sf"/>
</dbReference>
<dbReference type="PANTHER" id="PTHR22777:SF17">
    <property type="entry name" value="UPF0053 PROTEIN SLL0260"/>
    <property type="match status" value="1"/>
</dbReference>
<dbReference type="InterPro" id="IPR046342">
    <property type="entry name" value="CBS_dom_sf"/>
</dbReference>
<evidence type="ECO:0000256" key="1">
    <source>
        <dbReference type="ARBA" id="ARBA00004141"/>
    </source>
</evidence>
<keyword evidence="3 9" id="KW-0812">Transmembrane</keyword>
<keyword evidence="4" id="KW-0677">Repeat</keyword>
<feature type="transmembrane region" description="Helical" evidence="10">
    <location>
        <begin position="129"/>
        <end position="153"/>
    </location>
</feature>
<evidence type="ECO:0000256" key="7">
    <source>
        <dbReference type="ARBA" id="ARBA00023136"/>
    </source>
</evidence>
<dbReference type="RefSeq" id="WP_090174197.1">
    <property type="nucleotide sequence ID" value="NZ_FMXR01000014.1"/>
</dbReference>
<organism evidence="13 14">
    <name type="scientific">Eubacterium oxidoreducens</name>
    <dbReference type="NCBI Taxonomy" id="1732"/>
    <lineage>
        <taxon>Bacteria</taxon>
        <taxon>Bacillati</taxon>
        <taxon>Bacillota</taxon>
        <taxon>Clostridia</taxon>
        <taxon>Eubacteriales</taxon>
        <taxon>Eubacteriaceae</taxon>
        <taxon>Eubacterium</taxon>
    </lineage>
</organism>
<dbReference type="STRING" id="1732.SAMN02910417_01981"/>
<dbReference type="Gene3D" id="3.30.465.10">
    <property type="match status" value="1"/>
</dbReference>
<evidence type="ECO:0000256" key="6">
    <source>
        <dbReference type="ARBA" id="ARBA00023122"/>
    </source>
</evidence>
<evidence type="ECO:0000259" key="11">
    <source>
        <dbReference type="PROSITE" id="PS51371"/>
    </source>
</evidence>
<keyword evidence="6 8" id="KW-0129">CBS domain</keyword>
<evidence type="ECO:0000256" key="3">
    <source>
        <dbReference type="ARBA" id="ARBA00022692"/>
    </source>
</evidence>
<keyword evidence="7 9" id="KW-0472">Membrane</keyword>
<dbReference type="AlphaFoldDB" id="A0A1G6C1P7"/>
<dbReference type="GO" id="GO:0005886">
    <property type="term" value="C:plasma membrane"/>
    <property type="evidence" value="ECO:0007669"/>
    <property type="project" value="TreeGrafter"/>
</dbReference>
<comment type="similarity">
    <text evidence="2">Belongs to the UPF0053 family.</text>
</comment>
<dbReference type="Pfam" id="PF00571">
    <property type="entry name" value="CBS"/>
    <property type="match status" value="2"/>
</dbReference>
<evidence type="ECO:0000256" key="8">
    <source>
        <dbReference type="PROSITE-ProRule" id="PRU00703"/>
    </source>
</evidence>
<evidence type="ECO:0000256" key="4">
    <source>
        <dbReference type="ARBA" id="ARBA00022737"/>
    </source>
</evidence>
<dbReference type="InterPro" id="IPR016169">
    <property type="entry name" value="FAD-bd_PCMH_sub2"/>
</dbReference>
<dbReference type="SUPFAM" id="SSF54631">
    <property type="entry name" value="CBS-domain pair"/>
    <property type="match status" value="1"/>
</dbReference>
<reference evidence="13 14" key="1">
    <citation type="submission" date="2016-10" db="EMBL/GenBank/DDBJ databases">
        <authorList>
            <person name="de Groot N.N."/>
        </authorList>
    </citation>
    <scope>NUCLEOTIDE SEQUENCE [LARGE SCALE GENOMIC DNA]</scope>
    <source>
        <strain evidence="13 14">DSM 3217</strain>
    </source>
</reference>
<feature type="domain" description="CNNM transmembrane" evidence="12">
    <location>
        <begin position="1"/>
        <end position="189"/>
    </location>
</feature>
<evidence type="ECO:0000256" key="10">
    <source>
        <dbReference type="SAM" id="Phobius"/>
    </source>
</evidence>
<dbReference type="FunFam" id="3.10.580.10:FF:000002">
    <property type="entry name" value="Magnesium/cobalt efflux protein CorC"/>
    <property type="match status" value="1"/>
</dbReference>
<comment type="subcellular location">
    <subcellularLocation>
        <location evidence="1">Membrane</location>
        <topology evidence="1">Multi-pass membrane protein</topology>
    </subcellularLocation>
</comment>
<dbReference type="PROSITE" id="PS51846">
    <property type="entry name" value="CNNM"/>
    <property type="match status" value="1"/>
</dbReference>
<evidence type="ECO:0000313" key="14">
    <source>
        <dbReference type="Proteomes" id="UP000199228"/>
    </source>
</evidence>
<dbReference type="EMBL" id="FMXR01000014">
    <property type="protein sequence ID" value="SDB26748.1"/>
    <property type="molecule type" value="Genomic_DNA"/>
</dbReference>
<protein>
    <submittedName>
        <fullName evidence="13">Hemolysin, contains CBS domains</fullName>
    </submittedName>
</protein>
<dbReference type="Pfam" id="PF01595">
    <property type="entry name" value="CNNM"/>
    <property type="match status" value="1"/>
</dbReference>
<dbReference type="Proteomes" id="UP000199228">
    <property type="component" value="Unassembled WGS sequence"/>
</dbReference>
<dbReference type="SUPFAM" id="SSF56176">
    <property type="entry name" value="FAD-binding/transporter-associated domain-like"/>
    <property type="match status" value="1"/>
</dbReference>
<evidence type="ECO:0000259" key="12">
    <source>
        <dbReference type="PROSITE" id="PS51846"/>
    </source>
</evidence>
<feature type="domain" description="CBS" evidence="11">
    <location>
        <begin position="208"/>
        <end position="268"/>
    </location>
</feature>
<dbReference type="PANTHER" id="PTHR22777">
    <property type="entry name" value="HEMOLYSIN-RELATED"/>
    <property type="match status" value="1"/>
</dbReference>
<dbReference type="GO" id="GO:0050660">
    <property type="term" value="F:flavin adenine dinucleotide binding"/>
    <property type="evidence" value="ECO:0007669"/>
    <property type="project" value="InterPro"/>
</dbReference>
<evidence type="ECO:0000256" key="2">
    <source>
        <dbReference type="ARBA" id="ARBA00006337"/>
    </source>
</evidence>
<dbReference type="PROSITE" id="PS51371">
    <property type="entry name" value="CBS"/>
    <property type="match status" value="2"/>
</dbReference>
<dbReference type="InterPro" id="IPR000644">
    <property type="entry name" value="CBS_dom"/>
</dbReference>
<dbReference type="InterPro" id="IPR044751">
    <property type="entry name" value="Ion_transp-like_CBS"/>
</dbReference>
<accession>A0A1G6C1P7</accession>